<name>A0ABU1WP65_9BURK</name>
<reference evidence="1 2" key="1">
    <citation type="submission" date="2023-07" db="EMBL/GenBank/DDBJ databases">
        <title>Sorghum-associated microbial communities from plants grown in Nebraska, USA.</title>
        <authorList>
            <person name="Schachtman D."/>
        </authorList>
    </citation>
    <scope>NUCLEOTIDE SEQUENCE [LARGE SCALE GENOMIC DNA]</scope>
    <source>
        <strain evidence="1 2">4249</strain>
    </source>
</reference>
<evidence type="ECO:0000313" key="2">
    <source>
        <dbReference type="Proteomes" id="UP001265700"/>
    </source>
</evidence>
<sequence length="511" mass="56345">MTRFALSILTILWLVIGVARADDLHYEGIWVDGEATSLHTAPLSLQSFQKTGQELAESGLVLIDLETGIRNGQRLYAGLWTRGTGSTIFEGPMGPIPFREAMTRRSAQGLRLVDFEIFRIANGGRRYVGVWRPGSGEQILTGPMEQDAFLARGTRLTNDGLRLVDVEVERVGGRLLYSGLFRTGAGSNILTTPMPLAQFRASLAQRHNEGLELVDMERIDAGRSVVGVFRSGNALAEITSPRRFAAQFALAQSQFNNRKRAISFEFVSVATPTPGSGGADPHHPPPMPDNPAHVDFTDGQILRLEFQEQINEVPFRLTLPSFALPDWLPRTEDGTPILPDDACGLLVRKADSIFWQVPGNPQVTTPPFNAIEDVSDLGSEFHLGGVHFAGPMLGCADTQKPWVFPFPFTTQGPFEPLPNMSLAIQLEQNSEIDFIKDTGPSPKPVDVDKLFKDNSAKKLKDMVKFWDALFKEGKDIEKYCPTVGNFWKKLCSQFPDSDEVCSEEVAALPDC</sequence>
<gene>
    <name evidence="1" type="ORF">J2W49_002795</name>
</gene>
<dbReference type="EMBL" id="JAVDWU010000005">
    <property type="protein sequence ID" value="MDR7150832.1"/>
    <property type="molecule type" value="Genomic_DNA"/>
</dbReference>
<proteinExistence type="predicted"/>
<dbReference type="Proteomes" id="UP001265700">
    <property type="component" value="Unassembled WGS sequence"/>
</dbReference>
<dbReference type="RefSeq" id="WP_310317034.1">
    <property type="nucleotide sequence ID" value="NZ_JAVDWU010000005.1"/>
</dbReference>
<protein>
    <submittedName>
        <fullName evidence="1">Uncharacterized protein</fullName>
    </submittedName>
</protein>
<keyword evidence="2" id="KW-1185">Reference proteome</keyword>
<comment type="caution">
    <text evidence="1">The sequence shown here is derived from an EMBL/GenBank/DDBJ whole genome shotgun (WGS) entry which is preliminary data.</text>
</comment>
<evidence type="ECO:0000313" key="1">
    <source>
        <dbReference type="EMBL" id="MDR7150832.1"/>
    </source>
</evidence>
<accession>A0ABU1WP65</accession>
<dbReference type="Pfam" id="PF17660">
    <property type="entry name" value="BTRD1"/>
    <property type="match status" value="3"/>
</dbReference>
<organism evidence="1 2">
    <name type="scientific">Hydrogenophaga palleronii</name>
    <dbReference type="NCBI Taxonomy" id="65655"/>
    <lineage>
        <taxon>Bacteria</taxon>
        <taxon>Pseudomonadati</taxon>
        <taxon>Pseudomonadota</taxon>
        <taxon>Betaproteobacteria</taxon>
        <taxon>Burkholderiales</taxon>
        <taxon>Comamonadaceae</taxon>
        <taxon>Hydrogenophaga</taxon>
    </lineage>
</organism>
<dbReference type="InterPro" id="IPR049511">
    <property type="entry name" value="PGH-like_rpt"/>
</dbReference>